<feature type="region of interest" description="Disordered" evidence="6">
    <location>
        <begin position="220"/>
        <end position="257"/>
    </location>
</feature>
<evidence type="ECO:0000313" key="10">
    <source>
        <dbReference type="EMBL" id="KZZ95127.1"/>
    </source>
</evidence>
<evidence type="ECO:0000256" key="5">
    <source>
        <dbReference type="ARBA" id="ARBA00023242"/>
    </source>
</evidence>
<evidence type="ECO:0000259" key="7">
    <source>
        <dbReference type="SMART" id="SM01030"/>
    </source>
</evidence>
<dbReference type="GO" id="GO:0000111">
    <property type="term" value="C:nucleotide-excision repair factor 2 complex"/>
    <property type="evidence" value="ECO:0007669"/>
    <property type="project" value="TreeGrafter"/>
</dbReference>
<dbReference type="PANTHER" id="PTHR12135">
    <property type="entry name" value="DNA REPAIR PROTEIN XP-C / RAD4"/>
    <property type="match status" value="1"/>
</dbReference>
<keyword evidence="3" id="KW-0227">DNA damage</keyword>
<feature type="domain" description="Rad4 beta-hairpin" evidence="8">
    <location>
        <begin position="626"/>
        <end position="689"/>
    </location>
</feature>
<dbReference type="GO" id="GO:0006298">
    <property type="term" value="P:mismatch repair"/>
    <property type="evidence" value="ECO:0007669"/>
    <property type="project" value="TreeGrafter"/>
</dbReference>
<dbReference type="InterPro" id="IPR018328">
    <property type="entry name" value="Rad4_beta-hairpin_dom3"/>
</dbReference>
<feature type="region of interest" description="Disordered" evidence="6">
    <location>
        <begin position="1"/>
        <end position="133"/>
    </location>
</feature>
<comment type="caution">
    <text evidence="10">The sequence shown here is derived from an EMBL/GenBank/DDBJ whole genome shotgun (WGS) entry which is preliminary data.</text>
</comment>
<dbReference type="Pfam" id="PF03835">
    <property type="entry name" value="Rad4"/>
    <property type="match status" value="1"/>
</dbReference>
<dbReference type="Gene3D" id="2.20.20.110">
    <property type="entry name" value="Rad4, beta-hairpin domain BHD1"/>
    <property type="match status" value="1"/>
</dbReference>
<dbReference type="InterPro" id="IPR038765">
    <property type="entry name" value="Papain-like_cys_pep_sf"/>
</dbReference>
<feature type="compositionally biased region" description="Acidic residues" evidence="6">
    <location>
        <begin position="107"/>
        <end position="121"/>
    </location>
</feature>
<feature type="compositionally biased region" description="Basic residues" evidence="6">
    <location>
        <begin position="403"/>
        <end position="412"/>
    </location>
</feature>
<dbReference type="InterPro" id="IPR004583">
    <property type="entry name" value="DNA_repair_Rad4"/>
</dbReference>
<evidence type="ECO:0000256" key="6">
    <source>
        <dbReference type="SAM" id="MobiDB-lite"/>
    </source>
</evidence>
<feature type="compositionally biased region" description="Acidic residues" evidence="6">
    <location>
        <begin position="865"/>
        <end position="883"/>
    </location>
</feature>
<feature type="compositionally biased region" description="Basic and acidic residues" evidence="6">
    <location>
        <begin position="81"/>
        <end position="106"/>
    </location>
</feature>
<feature type="domain" description="Rad4 beta-hairpin" evidence="7">
    <location>
        <begin position="567"/>
        <end position="624"/>
    </location>
</feature>
<dbReference type="EMBL" id="AZGZ01000005">
    <property type="protein sequence ID" value="KZZ95127.1"/>
    <property type="molecule type" value="Genomic_DNA"/>
</dbReference>
<feature type="compositionally biased region" description="Basic residues" evidence="6">
    <location>
        <begin position="1"/>
        <end position="20"/>
    </location>
</feature>
<feature type="compositionally biased region" description="Low complexity" evidence="6">
    <location>
        <begin position="59"/>
        <end position="75"/>
    </location>
</feature>
<dbReference type="GO" id="GO:0005737">
    <property type="term" value="C:cytoplasm"/>
    <property type="evidence" value="ECO:0007669"/>
    <property type="project" value="TreeGrafter"/>
</dbReference>
<dbReference type="FunFam" id="3.30.70.2460:FF:000001">
    <property type="entry name" value="DNA repair protein Rad4 family"/>
    <property type="match status" value="1"/>
</dbReference>
<evidence type="ECO:0000313" key="11">
    <source>
        <dbReference type="Proteomes" id="UP000242877"/>
    </source>
</evidence>
<dbReference type="GO" id="GO:0071942">
    <property type="term" value="C:XPC complex"/>
    <property type="evidence" value="ECO:0007669"/>
    <property type="project" value="TreeGrafter"/>
</dbReference>
<reference evidence="10 11" key="1">
    <citation type="journal article" date="2016" name="Genome Biol. Evol.">
        <title>Divergent and convergent evolution of fungal pathogenicity.</title>
        <authorList>
            <person name="Shang Y."/>
            <person name="Xiao G."/>
            <person name="Zheng P."/>
            <person name="Cen K."/>
            <person name="Zhan S."/>
            <person name="Wang C."/>
        </authorList>
    </citation>
    <scope>NUCLEOTIDE SEQUENCE [LARGE SCALE GENOMIC DNA]</scope>
    <source>
        <strain evidence="10 11">ARSEF 7405</strain>
    </source>
</reference>
<dbReference type="VEuPathDB" id="FungiDB:AAP_01615"/>
<dbReference type="Pfam" id="PF10405">
    <property type="entry name" value="BHD_3"/>
    <property type="match status" value="1"/>
</dbReference>
<evidence type="ECO:0000256" key="1">
    <source>
        <dbReference type="ARBA" id="ARBA00004123"/>
    </source>
</evidence>
<dbReference type="OrthoDB" id="300780at2759"/>
<dbReference type="Gene3D" id="3.90.260.10">
    <property type="entry name" value="Transglutaminase-like"/>
    <property type="match status" value="1"/>
</dbReference>
<dbReference type="GO" id="GO:0006289">
    <property type="term" value="P:nucleotide-excision repair"/>
    <property type="evidence" value="ECO:0007669"/>
    <property type="project" value="InterPro"/>
</dbReference>
<organism evidence="10 11">
    <name type="scientific">Ascosphaera apis ARSEF 7405</name>
    <dbReference type="NCBI Taxonomy" id="392613"/>
    <lineage>
        <taxon>Eukaryota</taxon>
        <taxon>Fungi</taxon>
        <taxon>Dikarya</taxon>
        <taxon>Ascomycota</taxon>
        <taxon>Pezizomycotina</taxon>
        <taxon>Eurotiomycetes</taxon>
        <taxon>Eurotiomycetidae</taxon>
        <taxon>Onygenales</taxon>
        <taxon>Ascosphaeraceae</taxon>
        <taxon>Ascosphaera</taxon>
    </lineage>
</organism>
<dbReference type="PANTHER" id="PTHR12135:SF2">
    <property type="entry name" value="DNA REPAIR PROTEIN RAD34"/>
    <property type="match status" value="1"/>
</dbReference>
<dbReference type="InterPro" id="IPR042488">
    <property type="entry name" value="Rad4_BHD3_sf"/>
</dbReference>
<dbReference type="AlphaFoldDB" id="A0A168BCN8"/>
<comment type="subcellular location">
    <subcellularLocation>
        <location evidence="1">Nucleus</location>
    </subcellularLocation>
</comment>
<dbReference type="InterPro" id="IPR018327">
    <property type="entry name" value="BHD_2"/>
</dbReference>
<dbReference type="Gene3D" id="3.30.70.2460">
    <property type="entry name" value="Rad4, beta-hairpin domain BHD3"/>
    <property type="match status" value="1"/>
</dbReference>
<dbReference type="SMART" id="SM01030">
    <property type="entry name" value="BHD_1"/>
    <property type="match status" value="1"/>
</dbReference>
<accession>A0A168BCN8</accession>
<comment type="similarity">
    <text evidence="2">Belongs to the XPC family.</text>
</comment>
<evidence type="ECO:0000256" key="4">
    <source>
        <dbReference type="ARBA" id="ARBA00023204"/>
    </source>
</evidence>
<keyword evidence="4" id="KW-0234">DNA repair</keyword>
<keyword evidence="5" id="KW-0539">Nucleus</keyword>
<dbReference type="SMART" id="SM01032">
    <property type="entry name" value="BHD_3"/>
    <property type="match status" value="1"/>
</dbReference>
<keyword evidence="11" id="KW-1185">Reference proteome</keyword>
<evidence type="ECO:0000256" key="2">
    <source>
        <dbReference type="ARBA" id="ARBA00009525"/>
    </source>
</evidence>
<proteinExistence type="inferred from homology"/>
<dbReference type="GO" id="GO:0003684">
    <property type="term" value="F:damaged DNA binding"/>
    <property type="evidence" value="ECO:0007669"/>
    <property type="project" value="InterPro"/>
</dbReference>
<dbReference type="SUPFAM" id="SSF54001">
    <property type="entry name" value="Cysteine proteinases"/>
    <property type="match status" value="1"/>
</dbReference>
<feature type="domain" description="Rad4 beta-hairpin" evidence="9">
    <location>
        <begin position="696"/>
        <end position="770"/>
    </location>
</feature>
<feature type="region of interest" description="Disordered" evidence="6">
    <location>
        <begin position="811"/>
        <end position="883"/>
    </location>
</feature>
<feature type="region of interest" description="Disordered" evidence="6">
    <location>
        <begin position="387"/>
        <end position="413"/>
    </location>
</feature>
<feature type="compositionally biased region" description="Basic residues" evidence="6">
    <location>
        <begin position="231"/>
        <end position="246"/>
    </location>
</feature>
<dbReference type="InterPro" id="IPR036985">
    <property type="entry name" value="Transglutaminase-like_sf"/>
</dbReference>
<sequence length="883" mass="99690">MPPFLPRKRGASPERRRSKRIAWGAAIAQEPEPAPEPAPAPVSTSRGIKREREDDSDSDSSSLSSLSSSAGSPSDELGIESLKEDRQLKDAGDNETKQLKEAHQDIEEGDDEEEEEEEWEDVMTPMDQLPTKLPSFDNIKDIEVTLDKAHTFADVSSMKKGPSKQEREARIGCHCLHVQCLLYHNAIRNAWINDKEVQEILFKQIPKEIHEQVTKWKIACGLQPPPPEPKKKVKGVKGKAKRKAAKKPPQQPDLSQGDPTIQLLRILAAYWKSKFKITAPGLRKRGYRPLPVLNEEIRSFTSETQDTTRFHRGEKIANRAAFRKLARRCEGSRDVGAQLFTALLRSVGIEARMVANLQPIGFGWTKAEVYEDTIPGDEEPRNDVIEIESSDESENNSDSSEKPKKKSKKPRRKPIDTDLPFPIYWTEAISPVTHAVIPVETLVLKTLPHYVATTPELLSVFEPRGAKAEKAKQIIAYVVAFSADKTAKDVTTRYLKRRTWPGKTKGFRIPVEKIPIGIPGGPTRYIPVDWFDIILRRWMRPVKDLTASDKKEEEEDLKPNQPERKIVKEGDTLQSLRSSPDVVLERFLHREEALRPGAKHVRTYVTGKGPKAKEEKVYKRSDVLKCMSAESWRREGRQIKIGEAPLKRVPIRAVTLTRKREIEEYERENGEKQLQGLYAEYQTEYIIPPPIQDGVIPKNSYGNIDCFVPSMVPEGATHLPYRGTVRICKKLGIDFAEAVTGFEFGSKMAVPVITGVVVASENADLVLEAWHEEEKRREERERLKHEKEILSTWRKLIMGARIIERIRGEYGAGAEQRDESNPFTRQRFGSSATASAAATVTAGPSRQEFAEEDDVEATGGGLLMSDDEMGEEKDVYPPDDDEE</sequence>
<evidence type="ECO:0000259" key="9">
    <source>
        <dbReference type="SMART" id="SM01032"/>
    </source>
</evidence>
<name>A0A168BCN8_9EURO</name>
<dbReference type="GO" id="GO:0003697">
    <property type="term" value="F:single-stranded DNA binding"/>
    <property type="evidence" value="ECO:0007669"/>
    <property type="project" value="TreeGrafter"/>
</dbReference>
<dbReference type="Pfam" id="PF10403">
    <property type="entry name" value="BHD_1"/>
    <property type="match status" value="1"/>
</dbReference>
<dbReference type="InterPro" id="IPR018325">
    <property type="entry name" value="Rad4/PNGase_transGLS-fold"/>
</dbReference>
<dbReference type="SMART" id="SM01031">
    <property type="entry name" value="BHD_2"/>
    <property type="match status" value="1"/>
</dbReference>
<evidence type="ECO:0000256" key="3">
    <source>
        <dbReference type="ARBA" id="ARBA00022763"/>
    </source>
</evidence>
<dbReference type="Pfam" id="PF10404">
    <property type="entry name" value="BHD_2"/>
    <property type="match status" value="1"/>
</dbReference>
<protein>
    <submittedName>
        <fullName evidence="10">Rad4 family protein</fullName>
    </submittedName>
</protein>
<feature type="compositionally biased region" description="Low complexity" evidence="6">
    <location>
        <begin position="830"/>
        <end position="842"/>
    </location>
</feature>
<gene>
    <name evidence="10" type="ORF">AAP_01615</name>
</gene>
<dbReference type="InterPro" id="IPR018326">
    <property type="entry name" value="Rad4_beta-hairpin_dom1"/>
</dbReference>
<evidence type="ECO:0000259" key="8">
    <source>
        <dbReference type="SMART" id="SM01031"/>
    </source>
</evidence>
<dbReference type="Proteomes" id="UP000242877">
    <property type="component" value="Unassembled WGS sequence"/>
</dbReference>